<proteinExistence type="predicted"/>
<dbReference type="OrthoDB" id="541850at2"/>
<dbReference type="Proteomes" id="UP000189733">
    <property type="component" value="Unassembled WGS sequence"/>
</dbReference>
<keyword evidence="3" id="KW-1185">Reference proteome</keyword>
<dbReference type="InterPro" id="IPR033469">
    <property type="entry name" value="CYTH-like_dom_sf"/>
</dbReference>
<dbReference type="STRING" id="1121442.SAMN02745702_02384"/>
<dbReference type="AlphaFoldDB" id="A0A1T4WKB6"/>
<protein>
    <submittedName>
        <fullName evidence="2">VTC domain-containing protein</fullName>
    </submittedName>
</protein>
<dbReference type="GO" id="GO:0006799">
    <property type="term" value="P:polyphosphate biosynthetic process"/>
    <property type="evidence" value="ECO:0007669"/>
    <property type="project" value="UniProtKB-ARBA"/>
</dbReference>
<evidence type="ECO:0000313" key="2">
    <source>
        <dbReference type="EMBL" id="SKA77764.1"/>
    </source>
</evidence>
<dbReference type="RefSeq" id="WP_078685663.1">
    <property type="nucleotide sequence ID" value="NZ_FUYA01000008.1"/>
</dbReference>
<evidence type="ECO:0000259" key="1">
    <source>
        <dbReference type="Pfam" id="PF09359"/>
    </source>
</evidence>
<dbReference type="Pfam" id="PF09359">
    <property type="entry name" value="VTC"/>
    <property type="match status" value="1"/>
</dbReference>
<sequence length="230" mass="26857">MSSCTDGRDSYRYERKFLVSRHLQPRLADVILSAPQGFREIYHGRVVNNVYFDTPGFRFFQENRQGYPYREKVRVRWYGEDGIQSPRLELKHRNGLVGTKDVLPLHEAKALWEPRSFDLLAQEAPEIREMVPQLVQPVLYNRYYRKYYLSGDGLFRVTVDTRLCYEHPRELRKGCGPLGQGNPLADSVVELKYAGEHDSEADSISRFWPFRLAKKSKYVSGVCQLFSLPE</sequence>
<accession>A0A1T4WKB6</accession>
<dbReference type="EMBL" id="FUYA01000008">
    <property type="protein sequence ID" value="SKA77764.1"/>
    <property type="molecule type" value="Genomic_DNA"/>
</dbReference>
<dbReference type="CDD" id="cd07750">
    <property type="entry name" value="PolyPPase_VTC_like"/>
    <property type="match status" value="1"/>
</dbReference>
<evidence type="ECO:0000313" key="3">
    <source>
        <dbReference type="Proteomes" id="UP000189733"/>
    </source>
</evidence>
<reference evidence="2 3" key="1">
    <citation type="submission" date="2017-02" db="EMBL/GenBank/DDBJ databases">
        <authorList>
            <person name="Peterson S.W."/>
        </authorList>
    </citation>
    <scope>NUCLEOTIDE SEQUENCE [LARGE SCALE GENOMIC DNA]</scope>
    <source>
        <strain evidence="2 3">DSM 18034</strain>
    </source>
</reference>
<dbReference type="Gene3D" id="3.20.100.30">
    <property type="entry name" value="VTC, catalytic tunnel domain"/>
    <property type="match status" value="1"/>
</dbReference>
<name>A0A1T4WKB6_9BACT</name>
<feature type="domain" description="VTC" evidence="1">
    <location>
        <begin position="12"/>
        <end position="226"/>
    </location>
</feature>
<organism evidence="2 3">
    <name type="scientific">Desulfobaculum bizertense DSM 18034</name>
    <dbReference type="NCBI Taxonomy" id="1121442"/>
    <lineage>
        <taxon>Bacteria</taxon>
        <taxon>Pseudomonadati</taxon>
        <taxon>Thermodesulfobacteriota</taxon>
        <taxon>Desulfovibrionia</taxon>
        <taxon>Desulfovibrionales</taxon>
        <taxon>Desulfovibrionaceae</taxon>
        <taxon>Desulfobaculum</taxon>
    </lineage>
</organism>
<dbReference type="SUPFAM" id="SSF55154">
    <property type="entry name" value="CYTH-like phosphatases"/>
    <property type="match status" value="1"/>
</dbReference>
<gene>
    <name evidence="2" type="ORF">SAMN02745702_02384</name>
</gene>
<dbReference type="InterPro" id="IPR042267">
    <property type="entry name" value="VTC_sf"/>
</dbReference>
<dbReference type="InterPro" id="IPR018966">
    <property type="entry name" value="VTC_domain"/>
</dbReference>